<evidence type="ECO:0000259" key="1">
    <source>
        <dbReference type="PROSITE" id="PS51462"/>
    </source>
</evidence>
<dbReference type="Proteomes" id="UP000199288">
    <property type="component" value="Unassembled WGS sequence"/>
</dbReference>
<accession>A0A1H3VIB1</accession>
<keyword evidence="3" id="KW-1185">Reference proteome</keyword>
<dbReference type="InterPro" id="IPR000086">
    <property type="entry name" value="NUDIX_hydrolase_dom"/>
</dbReference>
<gene>
    <name evidence="2" type="ORF">SAMN02910418_00077</name>
</gene>
<dbReference type="Gene3D" id="3.90.79.10">
    <property type="entry name" value="Nucleoside Triphosphate Pyrophosphohydrolase"/>
    <property type="match status" value="1"/>
</dbReference>
<feature type="domain" description="Nudix hydrolase" evidence="1">
    <location>
        <begin position="27"/>
        <end position="157"/>
    </location>
</feature>
<dbReference type="SUPFAM" id="SSF55811">
    <property type="entry name" value="Nudix"/>
    <property type="match status" value="1"/>
</dbReference>
<dbReference type="EMBL" id="FNQV01000001">
    <property type="protein sequence ID" value="SDZ74411.1"/>
    <property type="molecule type" value="Genomic_DNA"/>
</dbReference>
<evidence type="ECO:0000313" key="2">
    <source>
        <dbReference type="EMBL" id="SDZ74411.1"/>
    </source>
</evidence>
<name>A0A1H3VIB1_9ACTO</name>
<dbReference type="Pfam" id="PF00293">
    <property type="entry name" value="NUDIX"/>
    <property type="match status" value="1"/>
</dbReference>
<reference evidence="3" key="1">
    <citation type="submission" date="2016-10" db="EMBL/GenBank/DDBJ databases">
        <authorList>
            <person name="Varghese N."/>
            <person name="Submissions S."/>
        </authorList>
    </citation>
    <scope>NUCLEOTIDE SEQUENCE [LARGE SCALE GENOMIC DNA]</scope>
    <source>
        <strain evidence="3">KPR-1</strain>
    </source>
</reference>
<dbReference type="AlphaFoldDB" id="A0A1H3VIB1"/>
<dbReference type="InterPro" id="IPR015797">
    <property type="entry name" value="NUDIX_hydrolase-like_dom_sf"/>
</dbReference>
<sequence>MADVPGDIHHHDADRWVQCGCGAKHWGANGAAGLLLWRAAGTEVLLQHRAPFSHFGGTWGLPGGARASQEDAIGAALREAAEEALISPHGCRVWATHELTHPDWSYTTVIAEDIAQQAGGIGDGESLDVRWVPMESVSHLALLPAFEDAWPLLRRYLRPITLIVDMANLLGSRPDGWWRDRAGATQRLARSLSELDSVAAAPFTSELSRLFPEVLAVVEGQARGVDVQGVRIVAASGSGDDEIVAQARAAAEAGDIVLAVTSDRELTERLAPWVLAVAGSGSLRRELD</sequence>
<proteinExistence type="predicted"/>
<organism evidence="2 3">
    <name type="scientific">Bowdeniella nasicola</name>
    <dbReference type="NCBI Taxonomy" id="208480"/>
    <lineage>
        <taxon>Bacteria</taxon>
        <taxon>Bacillati</taxon>
        <taxon>Actinomycetota</taxon>
        <taxon>Actinomycetes</taxon>
        <taxon>Actinomycetales</taxon>
        <taxon>Actinomycetaceae</taxon>
        <taxon>Bowdeniella</taxon>
    </lineage>
</organism>
<protein>
    <submittedName>
        <fullName evidence="2">ADP-ribose pyrophosphatase YjhB, NUDIX family</fullName>
    </submittedName>
</protein>
<dbReference type="OrthoDB" id="3404294at2"/>
<dbReference type="PROSITE" id="PS51462">
    <property type="entry name" value="NUDIX"/>
    <property type="match status" value="1"/>
</dbReference>
<dbReference type="RefSeq" id="WP_092560864.1">
    <property type="nucleotide sequence ID" value="NZ_FNQV01000001.1"/>
</dbReference>
<evidence type="ECO:0000313" key="3">
    <source>
        <dbReference type="Proteomes" id="UP000199288"/>
    </source>
</evidence>